<dbReference type="EMBL" id="SETE01000002">
    <property type="protein sequence ID" value="RYM34691.1"/>
    <property type="molecule type" value="Genomic_DNA"/>
</dbReference>
<dbReference type="RefSeq" id="WP_130092700.1">
    <property type="nucleotide sequence ID" value="NZ_SETE01000002.1"/>
</dbReference>
<dbReference type="NCBIfam" id="TIGR04183">
    <property type="entry name" value="Por_Secre_tail"/>
    <property type="match status" value="1"/>
</dbReference>
<evidence type="ECO:0000256" key="2">
    <source>
        <dbReference type="SAM" id="SignalP"/>
    </source>
</evidence>
<dbReference type="Proteomes" id="UP000293952">
    <property type="component" value="Unassembled WGS sequence"/>
</dbReference>
<evidence type="ECO:0000313" key="4">
    <source>
        <dbReference type="EMBL" id="RYM34691.1"/>
    </source>
</evidence>
<dbReference type="OrthoDB" id="626993at2"/>
<keyword evidence="5" id="KW-1185">Reference proteome</keyword>
<dbReference type="AlphaFoldDB" id="A0A4Q4KMR0"/>
<dbReference type="Pfam" id="PF18962">
    <property type="entry name" value="Por_Secre_tail"/>
    <property type="match status" value="1"/>
</dbReference>
<feature type="domain" description="Secretion system C-terminal sorting" evidence="3">
    <location>
        <begin position="349"/>
        <end position="420"/>
    </location>
</feature>
<dbReference type="InterPro" id="IPR026444">
    <property type="entry name" value="Secre_tail"/>
</dbReference>
<feature type="chain" id="PRO_5020240385" evidence="2">
    <location>
        <begin position="22"/>
        <end position="423"/>
    </location>
</feature>
<gene>
    <name evidence="4" type="ORF">ERX46_04775</name>
</gene>
<comment type="caution">
    <text evidence="4">The sequence shown here is derived from an EMBL/GenBank/DDBJ whole genome shotgun (WGS) entry which is preliminary data.</text>
</comment>
<reference evidence="4 5" key="1">
    <citation type="submission" date="2019-02" db="EMBL/GenBank/DDBJ databases">
        <title>Genome sequence of the sea-ice species Brumimicrobium glaciale.</title>
        <authorList>
            <person name="Bowman J.P."/>
        </authorList>
    </citation>
    <scope>NUCLEOTIDE SEQUENCE [LARGE SCALE GENOMIC DNA]</scope>
    <source>
        <strain evidence="4 5">IC156</strain>
    </source>
</reference>
<proteinExistence type="predicted"/>
<feature type="signal peptide" evidence="2">
    <location>
        <begin position="1"/>
        <end position="21"/>
    </location>
</feature>
<organism evidence="4 5">
    <name type="scientific">Brumimicrobium glaciale</name>
    <dbReference type="NCBI Taxonomy" id="200475"/>
    <lineage>
        <taxon>Bacteria</taxon>
        <taxon>Pseudomonadati</taxon>
        <taxon>Bacteroidota</taxon>
        <taxon>Flavobacteriia</taxon>
        <taxon>Flavobacteriales</taxon>
        <taxon>Crocinitomicaceae</taxon>
        <taxon>Brumimicrobium</taxon>
    </lineage>
</organism>
<protein>
    <submittedName>
        <fullName evidence="4">T9SS type A sorting domain-containing protein</fullName>
    </submittedName>
</protein>
<evidence type="ECO:0000256" key="1">
    <source>
        <dbReference type="ARBA" id="ARBA00022729"/>
    </source>
</evidence>
<sequence length="423" mass="45055">MNKIYLSALALIAGASISAQVNNAGFENWTTGSPNDWINFNITSTIGDITDGSTNVITPATEVTTGATEGNSFAKLTSFNLANSTDATNYPDGDYGSILVQDIVSTDKYEDFTFDVKYDVKPNDTAIFIVQAYDGAGNLVGAGSEIFGGTQNAFSTVTVDMNYIGAVTEYTVFIASSEGQIFNNALSTLAPGSWISVDNIVVGAIIPNVPDVTNVLATDISDNEDGSDLELTFDIPDESNINAYYVVAMQSNVSPFDLSNAEAFIAGSGVMIATTGANQTFNFTAAGEYWRINAAGDAVENVAIEEDVEMKIYVLVEAATGYSSVIATSNAITLTSPVSVTDQYKEISIYPNPANNFVNFKIDGLENGTVIINSVTGQEVVNTTISNGMKQVDVSNLNNGVYIYTIRNNNNEVIKTNKLVVRK</sequence>
<accession>A0A4Q4KMR0</accession>
<evidence type="ECO:0000313" key="5">
    <source>
        <dbReference type="Proteomes" id="UP000293952"/>
    </source>
</evidence>
<name>A0A4Q4KMR0_9FLAO</name>
<keyword evidence="1 2" id="KW-0732">Signal</keyword>
<evidence type="ECO:0000259" key="3">
    <source>
        <dbReference type="Pfam" id="PF18962"/>
    </source>
</evidence>